<accession>A0ACC0B2B4</accession>
<reference evidence="2" key="1">
    <citation type="journal article" date="2023" name="Nat. Plants">
        <title>Single-cell RNA sequencing provides a high-resolution roadmap for understanding the multicellular compartmentation of specialized metabolism.</title>
        <authorList>
            <person name="Sun S."/>
            <person name="Shen X."/>
            <person name="Li Y."/>
            <person name="Li Y."/>
            <person name="Wang S."/>
            <person name="Li R."/>
            <person name="Zhang H."/>
            <person name="Shen G."/>
            <person name="Guo B."/>
            <person name="Wei J."/>
            <person name="Xu J."/>
            <person name="St-Pierre B."/>
            <person name="Chen S."/>
            <person name="Sun C."/>
        </authorList>
    </citation>
    <scope>NUCLEOTIDE SEQUENCE [LARGE SCALE GENOMIC DNA]</scope>
</reference>
<name>A0ACC0B2B4_CATRO</name>
<protein>
    <submittedName>
        <fullName evidence="1">Uncharacterized protein</fullName>
    </submittedName>
</protein>
<dbReference type="Proteomes" id="UP001060085">
    <property type="component" value="Linkage Group LG04"/>
</dbReference>
<organism evidence="1 2">
    <name type="scientific">Catharanthus roseus</name>
    <name type="common">Madagascar periwinkle</name>
    <name type="synonym">Vinca rosea</name>
    <dbReference type="NCBI Taxonomy" id="4058"/>
    <lineage>
        <taxon>Eukaryota</taxon>
        <taxon>Viridiplantae</taxon>
        <taxon>Streptophyta</taxon>
        <taxon>Embryophyta</taxon>
        <taxon>Tracheophyta</taxon>
        <taxon>Spermatophyta</taxon>
        <taxon>Magnoliopsida</taxon>
        <taxon>eudicotyledons</taxon>
        <taxon>Gunneridae</taxon>
        <taxon>Pentapetalae</taxon>
        <taxon>asterids</taxon>
        <taxon>lamiids</taxon>
        <taxon>Gentianales</taxon>
        <taxon>Apocynaceae</taxon>
        <taxon>Rauvolfioideae</taxon>
        <taxon>Vinceae</taxon>
        <taxon>Catharanthinae</taxon>
        <taxon>Catharanthus</taxon>
    </lineage>
</organism>
<sequence length="542" mass="59654">MTRILVQRGSSGSSSSNQNRPSAASSSLPSSSSSTPAPSHPQVINSNYNQVASAVKDDEHADEALEQIIVDDCSEYCGALDSKGVKNDDLSPEGLSSDQKEEHDKISQNEKLANNDFMGSGDLVKGFGGLGLVQEENEGLVGSSLQIVTGSSCPPPPPVPPPRPASVNSNLRRSTSGSSNSMHIGSSRRLGYPSVTARSSPTGSRPSSPRSHCETEGYNSADEQNPGYGSSYDDSERERQFELDIRRAKGLEVRKMLEDGNCLFRAVADQVYGDSEAYDLVRQMCIDYMERERDHFSQFITEGFTSYCKRKRRDKVYGNNVEIQALSEMYNRPIHIYSYSTEPINIFHGSYNTDTPPIRLSYHHGNHYNSLIDPRRLTVGAGLGFSCLRGPNVDRDQVKAAIRAQQDQQIDHALLAEGRFYSDLELTEKEIERMVMEASRAEYLANDKFKHQVALRESSTSGAEPSSSGARPSISESKKESGREFTLHDSVLSSSMQIVLSMGFTYLQAIEAYSIFGDDVDSMVCYLLETSSTGRRKGKATE</sequence>
<proteinExistence type="predicted"/>
<evidence type="ECO:0000313" key="2">
    <source>
        <dbReference type="Proteomes" id="UP001060085"/>
    </source>
</evidence>
<comment type="caution">
    <text evidence="1">The sequence shown here is derived from an EMBL/GenBank/DDBJ whole genome shotgun (WGS) entry which is preliminary data.</text>
</comment>
<evidence type="ECO:0000313" key="1">
    <source>
        <dbReference type="EMBL" id="KAI5666771.1"/>
    </source>
</evidence>
<keyword evidence="2" id="KW-1185">Reference proteome</keyword>
<gene>
    <name evidence="1" type="ORF">M9H77_16624</name>
</gene>
<dbReference type="EMBL" id="CM044704">
    <property type="protein sequence ID" value="KAI5666771.1"/>
    <property type="molecule type" value="Genomic_DNA"/>
</dbReference>